<proteinExistence type="predicted"/>
<reference evidence="1" key="1">
    <citation type="journal article" date="2021" name="Proc. Natl. Acad. Sci. U.S.A.">
        <title>Global biogeography of chemosynthetic symbionts reveals both localized and globally distributed symbiont groups. .</title>
        <authorList>
            <person name="Osvatic J.T."/>
            <person name="Wilkins L.G.E."/>
            <person name="Leibrecht L."/>
            <person name="Leray M."/>
            <person name="Zauner S."/>
            <person name="Polzin J."/>
            <person name="Camacho Y."/>
            <person name="Gros O."/>
            <person name="van Gils J.A."/>
            <person name="Eisen J.A."/>
            <person name="Petersen J.M."/>
            <person name="Yuen B."/>
        </authorList>
    </citation>
    <scope>NUCLEOTIDE SEQUENCE</scope>
    <source>
        <strain evidence="1">MAGL173</strain>
    </source>
</reference>
<protein>
    <submittedName>
        <fullName evidence="1">Uncharacterized protein</fullName>
    </submittedName>
</protein>
<organism evidence="1 2">
    <name type="scientific">Candidatus Thiodiazotropha lotti</name>
    <dbReference type="NCBI Taxonomy" id="2792787"/>
    <lineage>
        <taxon>Bacteria</taxon>
        <taxon>Pseudomonadati</taxon>
        <taxon>Pseudomonadota</taxon>
        <taxon>Gammaproteobacteria</taxon>
        <taxon>Chromatiales</taxon>
        <taxon>Sedimenticolaceae</taxon>
        <taxon>Candidatus Thiodiazotropha</taxon>
    </lineage>
</organism>
<evidence type="ECO:0000313" key="1">
    <source>
        <dbReference type="EMBL" id="MCG7940580.1"/>
    </source>
</evidence>
<evidence type="ECO:0000313" key="2">
    <source>
        <dbReference type="Proteomes" id="UP000886687"/>
    </source>
</evidence>
<comment type="caution">
    <text evidence="1">The sequence shown here is derived from an EMBL/GenBank/DDBJ whole genome shotgun (WGS) entry which is preliminary data.</text>
</comment>
<sequence>MRIFYSSDSDPMILDSVENLNEIYKDLVEFAGSKNQKIKINAIVKGNPEPYSELLPYIELSKTEGKILVIFSEDRGLVITGSTANLLKYIEAFRFSSEEDRNHHHPEFELVNENSISMGGLWPFIEADNDYVAEHQAFAS</sequence>
<dbReference type="EMBL" id="JAEPDI010000013">
    <property type="protein sequence ID" value="MCG7940580.1"/>
    <property type="molecule type" value="Genomic_DNA"/>
</dbReference>
<gene>
    <name evidence="1" type="ORF">JAZ04_17225</name>
</gene>
<dbReference type="Proteomes" id="UP000886687">
    <property type="component" value="Unassembled WGS sequence"/>
</dbReference>
<accession>A0A9E4N286</accession>
<dbReference type="AlphaFoldDB" id="A0A9E4N286"/>
<name>A0A9E4N286_9GAMM</name>